<protein>
    <submittedName>
        <fullName evidence="2">Uncharacterized protein</fullName>
    </submittedName>
</protein>
<sequence>MADHAHNAEHAHSGDYAHNTISAGRRAEKARRLAVYLWDRDISATELRAMPAAMLRKLARAAQTNPPSTDETWQAVAALLDEKAGWARRHPGHPAARRAHPDEKLLWVKPPITPWS</sequence>
<dbReference type="RefSeq" id="WP_195004571.1">
    <property type="nucleotide sequence ID" value="NZ_JADLQN010000006.1"/>
</dbReference>
<proteinExistence type="predicted"/>
<organism evidence="2 3">
    <name type="scientific">Nocardia higoensis</name>
    <dbReference type="NCBI Taxonomy" id="228599"/>
    <lineage>
        <taxon>Bacteria</taxon>
        <taxon>Bacillati</taxon>
        <taxon>Actinomycetota</taxon>
        <taxon>Actinomycetes</taxon>
        <taxon>Mycobacteriales</taxon>
        <taxon>Nocardiaceae</taxon>
        <taxon>Nocardia</taxon>
    </lineage>
</organism>
<comment type="caution">
    <text evidence="2">The sequence shown here is derived from an EMBL/GenBank/DDBJ whole genome shotgun (WGS) entry which is preliminary data.</text>
</comment>
<evidence type="ECO:0000256" key="1">
    <source>
        <dbReference type="SAM" id="MobiDB-lite"/>
    </source>
</evidence>
<dbReference type="Proteomes" id="UP000707731">
    <property type="component" value="Unassembled WGS sequence"/>
</dbReference>
<dbReference type="EMBL" id="JADLQN010000006">
    <property type="protein sequence ID" value="MBF6357744.1"/>
    <property type="molecule type" value="Genomic_DNA"/>
</dbReference>
<accession>A0ABS0DGZ6</accession>
<evidence type="ECO:0000313" key="3">
    <source>
        <dbReference type="Proteomes" id="UP000707731"/>
    </source>
</evidence>
<gene>
    <name evidence="2" type="ORF">IU449_24900</name>
</gene>
<reference evidence="2 3" key="1">
    <citation type="submission" date="2020-10" db="EMBL/GenBank/DDBJ databases">
        <title>Identification of Nocardia species via Next-generation sequencing and recognition of intraspecies genetic diversity.</title>
        <authorList>
            <person name="Li P."/>
            <person name="Li P."/>
            <person name="Lu B."/>
        </authorList>
    </citation>
    <scope>NUCLEOTIDE SEQUENCE [LARGE SCALE GENOMIC DNA]</scope>
    <source>
        <strain evidence="2 3">BJ06-0143</strain>
    </source>
</reference>
<name>A0ABS0DGZ6_9NOCA</name>
<feature type="compositionally biased region" description="Basic and acidic residues" evidence="1">
    <location>
        <begin position="1"/>
        <end position="15"/>
    </location>
</feature>
<keyword evidence="3" id="KW-1185">Reference proteome</keyword>
<feature type="region of interest" description="Disordered" evidence="1">
    <location>
        <begin position="1"/>
        <end position="24"/>
    </location>
</feature>
<evidence type="ECO:0000313" key="2">
    <source>
        <dbReference type="EMBL" id="MBF6357744.1"/>
    </source>
</evidence>